<evidence type="ECO:0000313" key="3">
    <source>
        <dbReference type="EMBL" id="SHK37725.1"/>
    </source>
</evidence>
<protein>
    <submittedName>
        <fullName evidence="3">Cysteine-rich secretory protein family protein</fullName>
    </submittedName>
</protein>
<dbReference type="SUPFAM" id="SSF55797">
    <property type="entry name" value="PR-1-like"/>
    <property type="match status" value="1"/>
</dbReference>
<dbReference type="Proteomes" id="UP000184263">
    <property type="component" value="Unassembled WGS sequence"/>
</dbReference>
<reference evidence="3 4" key="1">
    <citation type="submission" date="2016-11" db="EMBL/GenBank/DDBJ databases">
        <authorList>
            <person name="Jaros S."/>
            <person name="Januszkiewicz K."/>
            <person name="Wedrychowicz H."/>
        </authorList>
    </citation>
    <scope>NUCLEOTIDE SEQUENCE [LARGE SCALE GENOMIC DNA]</scope>
    <source>
        <strain evidence="3 4">HD4</strain>
    </source>
</reference>
<evidence type="ECO:0000256" key="1">
    <source>
        <dbReference type="SAM" id="SignalP"/>
    </source>
</evidence>
<sequence length="321" mass="35604">MKMHRFFVLLVVAFMAFMALMPASEAATAEDGEVLRLVNEVRQQKGLEPLVMDSVINKAAAIRAAEMERLFAHDRPDGSDCLTVFREVGMTYRTAGENLVAGMDLTPERAVDDWVDSPDHLDNILHAPFTHTGIAHFTLSNGKVYWVQLFAAPTSGRGEEIQPGDLAGEKSAISQPQAGDMPAEGSCSEAGAFPCTLAGLAAEPKLLGLNAASCDELVYDRQYHMFQRFTVRDKAVIQAVADALSLIRAEGYANQGEVDDYSEVFRFHMKDGTWIVLAFNAHNFFTDIEELRRGKSYRLSGGERLWQLTQYIAEQPAFRVY</sequence>
<feature type="domain" description="SCP" evidence="2">
    <location>
        <begin position="35"/>
        <end position="150"/>
    </location>
</feature>
<keyword evidence="1" id="KW-0732">Signal</keyword>
<accession>A0A1M6RZ24</accession>
<name>A0A1M6RZ24_SELRU</name>
<dbReference type="CDD" id="cd05379">
    <property type="entry name" value="CAP_bacterial"/>
    <property type="match status" value="1"/>
</dbReference>
<dbReference type="InterPro" id="IPR014044">
    <property type="entry name" value="CAP_dom"/>
</dbReference>
<dbReference type="EMBL" id="FRBC01000003">
    <property type="protein sequence ID" value="SHK37725.1"/>
    <property type="molecule type" value="Genomic_DNA"/>
</dbReference>
<dbReference type="PANTHER" id="PTHR31157:SF1">
    <property type="entry name" value="SCP DOMAIN-CONTAINING PROTEIN"/>
    <property type="match status" value="1"/>
</dbReference>
<dbReference type="RefSeq" id="WP_073088165.1">
    <property type="nucleotide sequence ID" value="NZ_FRBC01000003.1"/>
</dbReference>
<dbReference type="PANTHER" id="PTHR31157">
    <property type="entry name" value="SCP DOMAIN-CONTAINING PROTEIN"/>
    <property type="match status" value="1"/>
</dbReference>
<organism evidence="3 4">
    <name type="scientific">Selenomonas ruminantium</name>
    <dbReference type="NCBI Taxonomy" id="971"/>
    <lineage>
        <taxon>Bacteria</taxon>
        <taxon>Bacillati</taxon>
        <taxon>Bacillota</taxon>
        <taxon>Negativicutes</taxon>
        <taxon>Selenomonadales</taxon>
        <taxon>Selenomonadaceae</taxon>
        <taxon>Selenomonas</taxon>
    </lineage>
</organism>
<gene>
    <name evidence="3" type="ORF">SAMN05216582_10327</name>
</gene>
<dbReference type="InterPro" id="IPR035940">
    <property type="entry name" value="CAP_sf"/>
</dbReference>
<evidence type="ECO:0000259" key="2">
    <source>
        <dbReference type="Pfam" id="PF00188"/>
    </source>
</evidence>
<evidence type="ECO:0000313" key="4">
    <source>
        <dbReference type="Proteomes" id="UP000184263"/>
    </source>
</evidence>
<dbReference type="Pfam" id="PF00188">
    <property type="entry name" value="CAP"/>
    <property type="match status" value="1"/>
</dbReference>
<dbReference type="Gene3D" id="3.40.33.10">
    <property type="entry name" value="CAP"/>
    <property type="match status" value="1"/>
</dbReference>
<proteinExistence type="predicted"/>
<dbReference type="AlphaFoldDB" id="A0A1M6RZ24"/>
<dbReference type="OrthoDB" id="9783944at2"/>
<feature type="chain" id="PRO_5039031990" evidence="1">
    <location>
        <begin position="27"/>
        <end position="321"/>
    </location>
</feature>
<feature type="signal peptide" evidence="1">
    <location>
        <begin position="1"/>
        <end position="26"/>
    </location>
</feature>